<dbReference type="PANTHER" id="PTHR12867:SF6">
    <property type="entry name" value="N-ACETYLGLUCOSAMINYLDIPHOSPHODOLICHOL N-ACETYLGLUCOSAMINYLTRANSFERASE"/>
    <property type="match status" value="1"/>
</dbReference>
<dbReference type="STRING" id="1137138.A0A067NYN5"/>
<evidence type="ECO:0000256" key="8">
    <source>
        <dbReference type="ARBA" id="ARBA00022824"/>
    </source>
</evidence>
<protein>
    <recommendedName>
        <fullName evidence="5 12">UDP-N-acetylglucosamine transferase subunit ALG13</fullName>
        <ecNumber evidence="4 12">2.4.1.141</ecNumber>
    </recommendedName>
    <alternativeName>
        <fullName evidence="10 12">Asparagine-linked glycosylation protein 13</fullName>
    </alternativeName>
</protein>
<evidence type="ECO:0000256" key="6">
    <source>
        <dbReference type="ARBA" id="ARBA00022676"/>
    </source>
</evidence>
<dbReference type="HOGENOM" id="CLU_085408_2_2_1"/>
<evidence type="ECO:0000256" key="7">
    <source>
        <dbReference type="ARBA" id="ARBA00022679"/>
    </source>
</evidence>
<evidence type="ECO:0000256" key="1">
    <source>
        <dbReference type="ARBA" id="ARBA00004240"/>
    </source>
</evidence>
<dbReference type="SUPFAM" id="SSF53756">
    <property type="entry name" value="UDP-Glycosyltransferase/glycogen phosphorylase"/>
    <property type="match status" value="1"/>
</dbReference>
<evidence type="ECO:0000256" key="3">
    <source>
        <dbReference type="ARBA" id="ARBA00011198"/>
    </source>
</evidence>
<dbReference type="GO" id="GO:0004577">
    <property type="term" value="F:N-acetylglucosaminyldiphosphodolichol N-acetylglucosaminyltransferase activity"/>
    <property type="evidence" value="ECO:0007669"/>
    <property type="project" value="UniProtKB-EC"/>
</dbReference>
<dbReference type="EC" id="2.4.1.141" evidence="4 12"/>
<sequence length="172" mass="19234">MLVFVTVGSTKFDALIQAVLSADVLQCLQAKGYTSLVVQCGNSRTDEPVPNEGKTKMRREGVDIELWKFKPSLEEEYEKADLIVSHAGSGTILDVLRRDKPLIVVPNPTLLDNHQQELAQALSEQSYLLQSSVDPSELSQVIRDLDPSELRKFPAMDGSRFRQILDEEMGFL</sequence>
<comment type="similarity">
    <text evidence="2 12">Belongs to the glycosyltransferase 28 family.</text>
</comment>
<dbReference type="PANTHER" id="PTHR12867">
    <property type="entry name" value="GLYCOSYL TRANSFERASE-RELATED"/>
    <property type="match status" value="1"/>
</dbReference>
<dbReference type="GO" id="GO:0005783">
    <property type="term" value="C:endoplasmic reticulum"/>
    <property type="evidence" value="ECO:0007669"/>
    <property type="project" value="UniProtKB-SubCell"/>
</dbReference>
<evidence type="ECO:0000256" key="2">
    <source>
        <dbReference type="ARBA" id="ARBA00006962"/>
    </source>
</evidence>
<evidence type="ECO:0000256" key="4">
    <source>
        <dbReference type="ARBA" id="ARBA00012614"/>
    </source>
</evidence>
<dbReference type="Gene3D" id="3.40.50.2000">
    <property type="entry name" value="Glycogen Phosphorylase B"/>
    <property type="match status" value="1"/>
</dbReference>
<evidence type="ECO:0000259" key="13">
    <source>
        <dbReference type="Pfam" id="PF04101"/>
    </source>
</evidence>
<comment type="function">
    <text evidence="9 12">Involved in protein N-glycosylation. Essential for the second step of the dolichol-linked oligosaccharide pathway.</text>
</comment>
<keyword evidence="8 12" id="KW-0256">Endoplasmic reticulum</keyword>
<name>A0A067NYN5_PLEO1</name>
<comment type="catalytic activity">
    <reaction evidence="11">
        <text>an N-acetyl-alpha-D-glucosaminyl-diphospho-di-trans,poly-cis-dolichol + UDP-N-acetyl-alpha-D-glucosamine = an N,N'-diacetylchitobiosyl-diphospho-di-trans,poly-cis-dolichol + UDP + H(+)</text>
        <dbReference type="Rhea" id="RHEA:23380"/>
        <dbReference type="Rhea" id="RHEA-COMP:19507"/>
        <dbReference type="Rhea" id="RHEA-COMP:19510"/>
        <dbReference type="ChEBI" id="CHEBI:15378"/>
        <dbReference type="ChEBI" id="CHEBI:57269"/>
        <dbReference type="ChEBI" id="CHEBI:57705"/>
        <dbReference type="ChEBI" id="CHEBI:58223"/>
        <dbReference type="ChEBI" id="CHEBI:58427"/>
        <dbReference type="EC" id="2.4.1.141"/>
    </reaction>
</comment>
<comment type="subcellular location">
    <subcellularLocation>
        <location evidence="1 12">Endoplasmic reticulum</location>
    </subcellularLocation>
</comment>
<organism evidence="14 15">
    <name type="scientific">Pleurotus ostreatus (strain PC15)</name>
    <name type="common">Oyster mushroom</name>
    <dbReference type="NCBI Taxonomy" id="1137138"/>
    <lineage>
        <taxon>Eukaryota</taxon>
        <taxon>Fungi</taxon>
        <taxon>Dikarya</taxon>
        <taxon>Basidiomycota</taxon>
        <taxon>Agaricomycotina</taxon>
        <taxon>Agaricomycetes</taxon>
        <taxon>Agaricomycetidae</taxon>
        <taxon>Agaricales</taxon>
        <taxon>Pleurotineae</taxon>
        <taxon>Pleurotaceae</taxon>
        <taxon>Pleurotus</taxon>
    </lineage>
</organism>
<evidence type="ECO:0000313" key="14">
    <source>
        <dbReference type="EMBL" id="KDQ33183.1"/>
    </source>
</evidence>
<dbReference type="InterPro" id="IPR039042">
    <property type="entry name" value="Alg13-like"/>
</dbReference>
<gene>
    <name evidence="12" type="primary">ALG13</name>
    <name evidence="14" type="ORF">PLEOSDRAFT_48468</name>
</gene>
<evidence type="ECO:0000256" key="11">
    <source>
        <dbReference type="ARBA" id="ARBA00048184"/>
    </source>
</evidence>
<evidence type="ECO:0000256" key="9">
    <source>
        <dbReference type="ARBA" id="ARBA00024804"/>
    </source>
</evidence>
<keyword evidence="6 12" id="KW-0328">Glycosyltransferase</keyword>
<evidence type="ECO:0000256" key="12">
    <source>
        <dbReference type="RuleBase" id="RU362128"/>
    </source>
</evidence>
<comment type="subunit">
    <text evidence="3 12">Heterodimer with ALG14 to form a functional enzyme.</text>
</comment>
<dbReference type="EMBL" id="KL198004">
    <property type="protein sequence ID" value="KDQ33183.1"/>
    <property type="molecule type" value="Genomic_DNA"/>
</dbReference>
<dbReference type="GO" id="GO:0006488">
    <property type="term" value="P:dolichol-linked oligosaccharide biosynthetic process"/>
    <property type="evidence" value="ECO:0007669"/>
    <property type="project" value="InterPro"/>
</dbReference>
<feature type="domain" description="Glycosyl transferase family 28 C-terminal" evidence="13">
    <location>
        <begin position="3"/>
        <end position="163"/>
    </location>
</feature>
<evidence type="ECO:0000313" key="15">
    <source>
        <dbReference type="Proteomes" id="UP000027073"/>
    </source>
</evidence>
<dbReference type="AlphaFoldDB" id="A0A067NYN5"/>
<keyword evidence="7 12" id="KW-0808">Transferase</keyword>
<reference evidence="15" key="1">
    <citation type="journal article" date="2014" name="Proc. Natl. Acad. Sci. U.S.A.">
        <title>Extensive sampling of basidiomycete genomes demonstrates inadequacy of the white-rot/brown-rot paradigm for wood decay fungi.</title>
        <authorList>
            <person name="Riley R."/>
            <person name="Salamov A.A."/>
            <person name="Brown D.W."/>
            <person name="Nagy L.G."/>
            <person name="Floudas D."/>
            <person name="Held B.W."/>
            <person name="Levasseur A."/>
            <person name="Lombard V."/>
            <person name="Morin E."/>
            <person name="Otillar R."/>
            <person name="Lindquist E.A."/>
            <person name="Sun H."/>
            <person name="LaButti K.M."/>
            <person name="Schmutz J."/>
            <person name="Jabbour D."/>
            <person name="Luo H."/>
            <person name="Baker S.E."/>
            <person name="Pisabarro A.G."/>
            <person name="Walton J.D."/>
            <person name="Blanchette R.A."/>
            <person name="Henrissat B."/>
            <person name="Martin F."/>
            <person name="Cullen D."/>
            <person name="Hibbett D.S."/>
            <person name="Grigoriev I.V."/>
        </authorList>
    </citation>
    <scope>NUCLEOTIDE SEQUENCE [LARGE SCALE GENOMIC DNA]</scope>
    <source>
        <strain evidence="15">PC15</strain>
    </source>
</reference>
<evidence type="ECO:0000256" key="10">
    <source>
        <dbReference type="ARBA" id="ARBA00032061"/>
    </source>
</evidence>
<dbReference type="OrthoDB" id="20273at2759"/>
<proteinExistence type="inferred from homology"/>
<dbReference type="FunCoup" id="A0A067NYN5">
    <property type="interactions" value="115"/>
</dbReference>
<dbReference type="Proteomes" id="UP000027073">
    <property type="component" value="Unassembled WGS sequence"/>
</dbReference>
<dbReference type="InParanoid" id="A0A067NYN5"/>
<accession>A0A067NYN5</accession>
<evidence type="ECO:0000256" key="5">
    <source>
        <dbReference type="ARBA" id="ARBA00017468"/>
    </source>
</evidence>
<dbReference type="VEuPathDB" id="FungiDB:PLEOSDRAFT_48468"/>
<dbReference type="InterPro" id="IPR007235">
    <property type="entry name" value="Glyco_trans_28_C"/>
</dbReference>
<dbReference type="Pfam" id="PF04101">
    <property type="entry name" value="Glyco_tran_28_C"/>
    <property type="match status" value="1"/>
</dbReference>